<keyword evidence="2" id="KW-0479">Metal-binding</keyword>
<keyword evidence="7" id="KW-0865">Zymogen</keyword>
<evidence type="ECO:0000256" key="1">
    <source>
        <dbReference type="ARBA" id="ARBA00022670"/>
    </source>
</evidence>
<accession>A0A6P8Y6Z5</accession>
<protein>
    <recommendedName>
        <fullName evidence="11">CLIP domain-containing serine protease</fullName>
        <ecNumber evidence="11">3.4.21.-</ecNumber>
    </recommendedName>
</protein>
<feature type="domain" description="Peptidase S1" evidence="12">
    <location>
        <begin position="114"/>
        <end position="352"/>
    </location>
</feature>
<evidence type="ECO:0000259" key="13">
    <source>
        <dbReference type="PROSITE" id="PS51888"/>
    </source>
</evidence>
<dbReference type="InterPro" id="IPR022700">
    <property type="entry name" value="CLIP"/>
</dbReference>
<dbReference type="InterPro" id="IPR001314">
    <property type="entry name" value="Peptidase_S1A"/>
</dbReference>
<dbReference type="OrthoDB" id="8250810at2759"/>
<keyword evidence="4 11" id="KW-0378">Hydrolase</keyword>
<evidence type="ECO:0000256" key="6">
    <source>
        <dbReference type="ARBA" id="ARBA00022837"/>
    </source>
</evidence>
<evidence type="ECO:0000256" key="5">
    <source>
        <dbReference type="ARBA" id="ARBA00022825"/>
    </source>
</evidence>
<dbReference type="Gene3D" id="3.30.1640.30">
    <property type="match status" value="1"/>
</dbReference>
<dbReference type="Pfam" id="PF00089">
    <property type="entry name" value="Trypsin"/>
    <property type="match status" value="1"/>
</dbReference>
<evidence type="ECO:0000313" key="15">
    <source>
        <dbReference type="RefSeq" id="XP_034104282.1"/>
    </source>
</evidence>
<evidence type="ECO:0000313" key="14">
    <source>
        <dbReference type="Proteomes" id="UP000515160"/>
    </source>
</evidence>
<comment type="similarity">
    <text evidence="10 11">Belongs to the peptidase S1 family. CLIP subfamily.</text>
</comment>
<feature type="signal peptide" evidence="11">
    <location>
        <begin position="1"/>
        <end position="17"/>
    </location>
</feature>
<evidence type="ECO:0000256" key="3">
    <source>
        <dbReference type="ARBA" id="ARBA00022729"/>
    </source>
</evidence>
<evidence type="ECO:0000256" key="10">
    <source>
        <dbReference type="ARBA" id="ARBA00024195"/>
    </source>
</evidence>
<comment type="domain">
    <text evidence="11">The clip domain consists of 35-55 residues which are 'knitted' together usually by 3 conserved disulfide bonds forming a clip-like compact structure.</text>
</comment>
<dbReference type="GO" id="GO:0004252">
    <property type="term" value="F:serine-type endopeptidase activity"/>
    <property type="evidence" value="ECO:0007669"/>
    <property type="project" value="UniProtKB-UniRule"/>
</dbReference>
<comment type="subcellular location">
    <subcellularLocation>
        <location evidence="11">Secreted</location>
    </subcellularLocation>
</comment>
<keyword evidence="14" id="KW-1185">Reference proteome</keyword>
<dbReference type="Gene3D" id="2.40.10.10">
    <property type="entry name" value="Trypsin-like serine proteases"/>
    <property type="match status" value="2"/>
</dbReference>
<dbReference type="InterPro" id="IPR038565">
    <property type="entry name" value="CLIP_sf"/>
</dbReference>
<dbReference type="InterPro" id="IPR051487">
    <property type="entry name" value="Ser/Thr_Proteases_Immune/Dev"/>
</dbReference>
<evidence type="ECO:0000256" key="8">
    <source>
        <dbReference type="ARBA" id="ARBA00023157"/>
    </source>
</evidence>
<dbReference type="PROSITE" id="PS50240">
    <property type="entry name" value="TRYPSIN_DOM"/>
    <property type="match status" value="1"/>
</dbReference>
<name>A0A6P8Y6Z5_DROAB</name>
<evidence type="ECO:0000256" key="7">
    <source>
        <dbReference type="ARBA" id="ARBA00023145"/>
    </source>
</evidence>
<proteinExistence type="inferred from homology"/>
<sequence>MFKLSVIFFLAFGSAIAFWPIDVERNADELCIRGDSKPGYCVPRNQCSIIVNILSQQKPGIPPTRANILYIKNSKCESRPYDHKYVCCEEIEKIDQAIHDLSIEDCGRFETDKIIGGKEIQLMSRPWMALLNFRNTDGKNAFTCGGTLINKRYALTAAHCFTNQELLYVRLGEHNISQQIDCKIEDIGIERIFVHEKYSHETGHNDIALVKLSKDVEFRESIMPICLPTSEILQQRVNTLQGFRVTGWGKTENTSFSDVPMEAVVNRVDHSICQQEYTKTIDSNQICASKSLKNFCNGDSGGPLSYIPYLNGHQRFVQYGVVSFGSENCTDGYSGVYTNVGSYIRWIAYKIATK</sequence>
<dbReference type="SUPFAM" id="SSF50494">
    <property type="entry name" value="Trypsin-like serine proteases"/>
    <property type="match status" value="1"/>
</dbReference>
<dbReference type="InterPro" id="IPR009003">
    <property type="entry name" value="Peptidase_S1_PA"/>
</dbReference>
<keyword evidence="1 11" id="KW-0645">Protease</keyword>
<dbReference type="FunFam" id="2.40.10.10:FF:000028">
    <property type="entry name" value="Serine protease easter"/>
    <property type="match status" value="1"/>
</dbReference>
<dbReference type="PRINTS" id="PR00722">
    <property type="entry name" value="CHYMOTRYPSIN"/>
</dbReference>
<dbReference type="InterPro" id="IPR043504">
    <property type="entry name" value="Peptidase_S1_PA_chymotrypsin"/>
</dbReference>
<keyword evidence="9" id="KW-0325">Glycoprotein</keyword>
<feature type="domain" description="Clip" evidence="13">
    <location>
        <begin position="30"/>
        <end position="88"/>
    </location>
</feature>
<feature type="chain" id="PRO_5028521741" description="CLIP domain-containing serine protease" evidence="11">
    <location>
        <begin position="18"/>
        <end position="354"/>
    </location>
</feature>
<dbReference type="PROSITE" id="PS00134">
    <property type="entry name" value="TRYPSIN_HIS"/>
    <property type="match status" value="1"/>
</dbReference>
<evidence type="ECO:0000256" key="11">
    <source>
        <dbReference type="RuleBase" id="RU366078"/>
    </source>
</evidence>
<dbReference type="GO" id="GO:0006508">
    <property type="term" value="P:proteolysis"/>
    <property type="evidence" value="ECO:0007669"/>
    <property type="project" value="UniProtKB-KW"/>
</dbReference>
<dbReference type="PROSITE" id="PS51888">
    <property type="entry name" value="CLIP"/>
    <property type="match status" value="1"/>
</dbReference>
<dbReference type="InterPro" id="IPR018114">
    <property type="entry name" value="TRYPSIN_HIS"/>
</dbReference>
<dbReference type="GO" id="GO:0051604">
    <property type="term" value="P:protein maturation"/>
    <property type="evidence" value="ECO:0007669"/>
    <property type="project" value="UniProtKB-ARBA"/>
</dbReference>
<keyword evidence="6" id="KW-0106">Calcium</keyword>
<keyword evidence="11" id="KW-0964">Secreted</keyword>
<reference evidence="15" key="1">
    <citation type="submission" date="2025-08" db="UniProtKB">
        <authorList>
            <consortium name="RefSeq"/>
        </authorList>
    </citation>
    <scope>IDENTIFICATION</scope>
    <source>
        <strain evidence="15">15112-1751.03</strain>
        <tissue evidence="15">Whole Adult</tissue>
    </source>
</reference>
<dbReference type="InterPro" id="IPR001254">
    <property type="entry name" value="Trypsin_dom"/>
</dbReference>
<keyword evidence="8" id="KW-1015">Disulfide bond</keyword>
<dbReference type="GeneID" id="117568046"/>
<evidence type="ECO:0000256" key="9">
    <source>
        <dbReference type="ARBA" id="ARBA00023180"/>
    </source>
</evidence>
<gene>
    <name evidence="15" type="primary">LOC117568046</name>
</gene>
<dbReference type="RefSeq" id="XP_034104282.1">
    <property type="nucleotide sequence ID" value="XM_034248391.2"/>
</dbReference>
<keyword evidence="5 11" id="KW-0720">Serine protease</keyword>
<dbReference type="PANTHER" id="PTHR24256">
    <property type="entry name" value="TRYPTASE-RELATED"/>
    <property type="match status" value="1"/>
</dbReference>
<dbReference type="GO" id="GO:0046872">
    <property type="term" value="F:metal ion binding"/>
    <property type="evidence" value="ECO:0007669"/>
    <property type="project" value="UniProtKB-KW"/>
</dbReference>
<dbReference type="AlphaFoldDB" id="A0A6P8Y6Z5"/>
<evidence type="ECO:0000256" key="4">
    <source>
        <dbReference type="ARBA" id="ARBA00022801"/>
    </source>
</evidence>
<dbReference type="GO" id="GO:0005576">
    <property type="term" value="C:extracellular region"/>
    <property type="evidence" value="ECO:0007669"/>
    <property type="project" value="UniProtKB-SubCell"/>
</dbReference>
<evidence type="ECO:0000259" key="12">
    <source>
        <dbReference type="PROSITE" id="PS50240"/>
    </source>
</evidence>
<dbReference type="EC" id="3.4.21.-" evidence="11"/>
<dbReference type="Pfam" id="PF12032">
    <property type="entry name" value="CLIP"/>
    <property type="match status" value="1"/>
</dbReference>
<organism evidence="14 15">
    <name type="scientific">Drosophila albomicans</name>
    <name type="common">Fruit fly</name>
    <dbReference type="NCBI Taxonomy" id="7291"/>
    <lineage>
        <taxon>Eukaryota</taxon>
        <taxon>Metazoa</taxon>
        <taxon>Ecdysozoa</taxon>
        <taxon>Arthropoda</taxon>
        <taxon>Hexapoda</taxon>
        <taxon>Insecta</taxon>
        <taxon>Pterygota</taxon>
        <taxon>Neoptera</taxon>
        <taxon>Endopterygota</taxon>
        <taxon>Diptera</taxon>
        <taxon>Brachycera</taxon>
        <taxon>Muscomorpha</taxon>
        <taxon>Ephydroidea</taxon>
        <taxon>Drosophilidae</taxon>
        <taxon>Drosophila</taxon>
    </lineage>
</organism>
<dbReference type="SMART" id="SM00020">
    <property type="entry name" value="Tryp_SPc"/>
    <property type="match status" value="1"/>
</dbReference>
<dbReference type="CDD" id="cd00190">
    <property type="entry name" value="Tryp_SPc"/>
    <property type="match status" value="1"/>
</dbReference>
<evidence type="ECO:0000256" key="2">
    <source>
        <dbReference type="ARBA" id="ARBA00022723"/>
    </source>
</evidence>
<keyword evidence="3 11" id="KW-0732">Signal</keyword>
<dbReference type="Proteomes" id="UP000515160">
    <property type="component" value="Chromosome 3"/>
</dbReference>
<dbReference type="FunFam" id="2.40.10.10:FF:000078">
    <property type="entry name" value="Serine protease H137"/>
    <property type="match status" value="1"/>
</dbReference>